<feature type="compositionally biased region" description="Basic and acidic residues" evidence="1">
    <location>
        <begin position="55"/>
        <end position="69"/>
    </location>
</feature>
<evidence type="ECO:0000313" key="2">
    <source>
        <dbReference type="EMBL" id="MFB9069954.1"/>
    </source>
</evidence>
<proteinExistence type="predicted"/>
<gene>
    <name evidence="2" type="ORF">ACFFX0_01585</name>
</gene>
<accession>A0ABV5FTH1</accession>
<reference evidence="2 3" key="1">
    <citation type="submission" date="2024-09" db="EMBL/GenBank/DDBJ databases">
        <authorList>
            <person name="Sun Q."/>
            <person name="Mori K."/>
        </authorList>
    </citation>
    <scope>NUCLEOTIDE SEQUENCE [LARGE SCALE GENOMIC DNA]</scope>
    <source>
        <strain evidence="2 3">CCM 7609</strain>
    </source>
</reference>
<evidence type="ECO:0000313" key="3">
    <source>
        <dbReference type="Proteomes" id="UP001589575"/>
    </source>
</evidence>
<organism evidence="2 3">
    <name type="scientific">Citricoccus parietis</name>
    <dbReference type="NCBI Taxonomy" id="592307"/>
    <lineage>
        <taxon>Bacteria</taxon>
        <taxon>Bacillati</taxon>
        <taxon>Actinomycetota</taxon>
        <taxon>Actinomycetes</taxon>
        <taxon>Micrococcales</taxon>
        <taxon>Micrococcaceae</taxon>
        <taxon>Citricoccus</taxon>
    </lineage>
</organism>
<dbReference type="Proteomes" id="UP001589575">
    <property type="component" value="Unassembled WGS sequence"/>
</dbReference>
<sequence length="69" mass="7764">MGWFLWWAGVVLVTPHRAVEYLKRQLSCDVMKALTGTRASESAVPPADATSPSRYRAEPEETSHVLHRL</sequence>
<name>A0ABV5FTH1_9MICC</name>
<evidence type="ECO:0000256" key="1">
    <source>
        <dbReference type="SAM" id="MobiDB-lite"/>
    </source>
</evidence>
<comment type="caution">
    <text evidence="2">The sequence shown here is derived from an EMBL/GenBank/DDBJ whole genome shotgun (WGS) entry which is preliminary data.</text>
</comment>
<keyword evidence="3" id="KW-1185">Reference proteome</keyword>
<protein>
    <submittedName>
        <fullName evidence="2">Uncharacterized protein</fullName>
    </submittedName>
</protein>
<dbReference type="EMBL" id="JBHMFI010000001">
    <property type="protein sequence ID" value="MFB9069954.1"/>
    <property type="molecule type" value="Genomic_DNA"/>
</dbReference>
<feature type="region of interest" description="Disordered" evidence="1">
    <location>
        <begin position="37"/>
        <end position="69"/>
    </location>
</feature>